<evidence type="ECO:0000313" key="3">
    <source>
        <dbReference type="EMBL" id="MBL0386949.1"/>
    </source>
</evidence>
<organism evidence="3 4">
    <name type="scientific">Tumebacillus amylolyticus</name>
    <dbReference type="NCBI Taxonomy" id="2801339"/>
    <lineage>
        <taxon>Bacteria</taxon>
        <taxon>Bacillati</taxon>
        <taxon>Bacillota</taxon>
        <taxon>Bacilli</taxon>
        <taxon>Bacillales</taxon>
        <taxon>Alicyclobacillaceae</taxon>
        <taxon>Tumebacillus</taxon>
    </lineage>
</organism>
<gene>
    <name evidence="3" type="ORF">JJB07_09810</name>
</gene>
<evidence type="ECO:0000313" key="4">
    <source>
        <dbReference type="Proteomes" id="UP000602284"/>
    </source>
</evidence>
<dbReference type="RefSeq" id="WP_201634299.1">
    <property type="nucleotide sequence ID" value="NZ_JAEQNB010000002.1"/>
</dbReference>
<name>A0ABS1J9K7_9BACL</name>
<dbReference type="EMBL" id="JAEQNB010000002">
    <property type="protein sequence ID" value="MBL0386949.1"/>
    <property type="molecule type" value="Genomic_DNA"/>
</dbReference>
<dbReference type="Proteomes" id="UP000602284">
    <property type="component" value="Unassembled WGS sequence"/>
</dbReference>
<evidence type="ECO:0000259" key="2">
    <source>
        <dbReference type="Pfam" id="PF07833"/>
    </source>
</evidence>
<dbReference type="Pfam" id="PF07833">
    <property type="entry name" value="Cu_amine_oxidN1"/>
    <property type="match status" value="1"/>
</dbReference>
<dbReference type="InterPro" id="IPR012854">
    <property type="entry name" value="Cu_amine_oxidase-like_N"/>
</dbReference>
<reference evidence="3 4" key="1">
    <citation type="submission" date="2021-01" db="EMBL/GenBank/DDBJ databases">
        <title>Tumebacillus sp. strain ITR2 16S ribosomal RNA gene Genome sequencing and assembly.</title>
        <authorList>
            <person name="Kang M."/>
        </authorList>
    </citation>
    <scope>NUCLEOTIDE SEQUENCE [LARGE SCALE GENOMIC DNA]</scope>
    <source>
        <strain evidence="3 4">ITR2</strain>
    </source>
</reference>
<dbReference type="SUPFAM" id="SSF55383">
    <property type="entry name" value="Copper amine oxidase, domain N"/>
    <property type="match status" value="1"/>
</dbReference>
<keyword evidence="1" id="KW-0732">Signal</keyword>
<accession>A0ABS1J9K7</accession>
<evidence type="ECO:0000256" key="1">
    <source>
        <dbReference type="SAM" id="SignalP"/>
    </source>
</evidence>
<protein>
    <submittedName>
        <fullName evidence="3">Copper amine oxidase N-terminal domain-containing protein</fullName>
    </submittedName>
</protein>
<keyword evidence="4" id="KW-1185">Reference proteome</keyword>
<feature type="signal peptide" evidence="1">
    <location>
        <begin position="1"/>
        <end position="28"/>
    </location>
</feature>
<feature type="domain" description="Copper amine oxidase-like N-terminal" evidence="2">
    <location>
        <begin position="38"/>
        <end position="146"/>
    </location>
</feature>
<feature type="chain" id="PRO_5045676783" evidence="1">
    <location>
        <begin position="29"/>
        <end position="376"/>
    </location>
</feature>
<dbReference type="Gene3D" id="3.30.457.10">
    <property type="entry name" value="Copper amine oxidase-like, N-terminal domain"/>
    <property type="match status" value="1"/>
</dbReference>
<comment type="caution">
    <text evidence="3">The sequence shown here is derived from an EMBL/GenBank/DDBJ whole genome shotgun (WGS) entry which is preliminary data.</text>
</comment>
<sequence length="376" mass="42791">MKKWKYPLTGLTATALLLGVLPTSASLAEPPQALQVSLNNNLVNFPDAKPFVDENDRTMVPVRFISEGMGAKVTWFNSIGLVLIQMKDKEVKFLVGEDKAYVDGLETQLDTKSVMKDDRTYVPLRFVSEAMGATVGWDGDKSLVTISYNGSVMDNPDAHPSNYSGDLWGRKTRTTNLPKNAADFPYILEDLPNEMYEMPYRTMKDDPLTVPKVLFETENELNKKNIDLWADRIRKHFELVLNANYNTIDSNWVDQLYATIQPGGRYKPNLQKYADWVKTNHIQIEGTLEPEPSIIYHTWYGYTMRTKLKLRLVGFDQDKNVIFDGMYQEGEFKKGVWYSGYADISLGTMTMGNWGPSLAVNNDVSLWDNSSIQEEK</sequence>
<proteinExistence type="predicted"/>
<dbReference type="InterPro" id="IPR036582">
    <property type="entry name" value="Mao_N_sf"/>
</dbReference>